<protein>
    <recommendedName>
        <fullName evidence="4">BTB domain-containing protein</fullName>
    </recommendedName>
</protein>
<proteinExistence type="predicted"/>
<organism evidence="2 3">
    <name type="scientific">Cerrena zonata</name>
    <dbReference type="NCBI Taxonomy" id="2478898"/>
    <lineage>
        <taxon>Eukaryota</taxon>
        <taxon>Fungi</taxon>
        <taxon>Dikarya</taxon>
        <taxon>Basidiomycota</taxon>
        <taxon>Agaricomycotina</taxon>
        <taxon>Agaricomycetes</taxon>
        <taxon>Polyporales</taxon>
        <taxon>Cerrenaceae</taxon>
        <taxon>Cerrena</taxon>
    </lineage>
</organism>
<evidence type="ECO:0000256" key="1">
    <source>
        <dbReference type="SAM" id="MobiDB-lite"/>
    </source>
</evidence>
<dbReference type="Proteomes" id="UP001385951">
    <property type="component" value="Unassembled WGS sequence"/>
</dbReference>
<gene>
    <name evidence="2" type="ORF">QCA50_004026</name>
</gene>
<dbReference type="EMBL" id="JASBNA010000004">
    <property type="protein sequence ID" value="KAK7692401.1"/>
    <property type="molecule type" value="Genomic_DNA"/>
</dbReference>
<accession>A0AAW0GS83</accession>
<sequence>MAHSQGSNIDTNEGSNDLTGPAATQQSTLELAGVEHTYTSHEKDGPPDVVFISSDEIRLYAHRAQLCEVSNNHFGSLLMPSMANPTPTTIALSEDVYTLSVIFHVIYNASFKPYTPTLEALSNAINALDKYGLRPCSHVSPGSPIFEEVVKFTSRAPLIIYTLGAEHDLFEIAQKASEHLLTYPVNTLSDDIVARVGSVYLQRLFDLHAARIYVLQRLVTQRPDEHKPNTHRGENGCESMQLAWSNATAILILDVNPEILSETIQKHFERFIATLPCAECRNCTESHVREILWKWSITPRSICRDTQDFYSVLSLTN</sequence>
<evidence type="ECO:0000313" key="2">
    <source>
        <dbReference type="EMBL" id="KAK7692401.1"/>
    </source>
</evidence>
<reference evidence="2 3" key="1">
    <citation type="submission" date="2022-09" db="EMBL/GenBank/DDBJ databases">
        <authorList>
            <person name="Palmer J.M."/>
        </authorList>
    </citation>
    <scope>NUCLEOTIDE SEQUENCE [LARGE SCALE GENOMIC DNA]</scope>
    <source>
        <strain evidence="2 3">DSM 7382</strain>
    </source>
</reference>
<evidence type="ECO:0000313" key="3">
    <source>
        <dbReference type="Proteomes" id="UP001385951"/>
    </source>
</evidence>
<name>A0AAW0GS83_9APHY</name>
<feature type="region of interest" description="Disordered" evidence="1">
    <location>
        <begin position="1"/>
        <end position="21"/>
    </location>
</feature>
<keyword evidence="3" id="KW-1185">Reference proteome</keyword>
<evidence type="ECO:0008006" key="4">
    <source>
        <dbReference type="Google" id="ProtNLM"/>
    </source>
</evidence>
<dbReference type="AlphaFoldDB" id="A0AAW0GS83"/>
<comment type="caution">
    <text evidence="2">The sequence shown here is derived from an EMBL/GenBank/DDBJ whole genome shotgun (WGS) entry which is preliminary data.</text>
</comment>